<sequence>MLWGDKNTSFYHISTLVRRKRNSITAIMSNTGEWVHDELAVKEVIRNGFSDLYTTSHSCSTLMVSAGTAWKAQLSNEERESIDRDVSDDEIKAGLWSLKAFKAPGPDGLHAGFFQRFWLIVGNSVLEEVRKIFAAKEIPEELNRTSITLIPKIPGLETLSNYHPISLCNTMYKVVSKILVARLRPLLGKLISPYQSAFVPGRKGTDNAIIVQELVHTISRKKGRSGFMAIKIDLEKAYDKLEWSFIRDMLIRVNLPQNLIKLMMSCVSTVSTSIVVNGGALDQILPSRGLRQGDPLSPYIFILCMDFLSQLIEEKCSSKSWKPVRASRGGLAFSHLFFADDLVLFAKANQENCVVIRKVLDLFCSRSGQSVSGAKSRVYFSPNVDRARKEELCDILGFQSTPNLGKYLGIPIKHPGSSSQDFNFVLERVKQKLAGWKVNLLSLVGRLILVKHVSSTIPNYVMQSAYLSSKIIEGIDRVNRNFLWGSPDSVRKMHWVGWSKVTKPKEKGGLGLQSAKRRNLALLAKLNWRLQTEGESLWAKVLKGKYCSTRRVTSRNRDKLPCSRVWTAMKKGALIFQKGVRWTCGRESNLNFWFDNWSKFGALRQIIQGPISSELMKLKVKDVVSANGWDWSFTSFEFPDSLRQELQAIPFAMASRREDKLTWKE</sequence>
<dbReference type="SUPFAM" id="SSF56672">
    <property type="entry name" value="DNA/RNA polymerases"/>
    <property type="match status" value="1"/>
</dbReference>
<reference evidence="2 3" key="1">
    <citation type="submission" date="2024-01" db="EMBL/GenBank/DDBJ databases">
        <title>A telomere-to-telomere, gap-free genome of sweet tea (Lithocarpus litseifolius).</title>
        <authorList>
            <person name="Zhou J."/>
        </authorList>
    </citation>
    <scope>NUCLEOTIDE SEQUENCE [LARGE SCALE GENOMIC DNA]</scope>
    <source>
        <strain evidence="2">Zhou-2022a</strain>
        <tissue evidence="2">Leaf</tissue>
    </source>
</reference>
<dbReference type="PANTHER" id="PTHR33116:SF70">
    <property type="entry name" value="NON-LTR RETROELEMENT REVERSE TRANSCRIPTASE-LIKE PROTEIN"/>
    <property type="match status" value="1"/>
</dbReference>
<accession>A0AAW2DQR6</accession>
<proteinExistence type="predicted"/>
<comment type="caution">
    <text evidence="2">The sequence shown here is derived from an EMBL/GenBank/DDBJ whole genome shotgun (WGS) entry which is preliminary data.</text>
</comment>
<protein>
    <recommendedName>
        <fullName evidence="1">Reverse transcriptase domain-containing protein</fullName>
    </recommendedName>
</protein>
<dbReference type="InterPro" id="IPR043502">
    <property type="entry name" value="DNA/RNA_pol_sf"/>
</dbReference>
<dbReference type="AlphaFoldDB" id="A0AAW2DQR6"/>
<dbReference type="PANTHER" id="PTHR33116">
    <property type="entry name" value="REVERSE TRANSCRIPTASE ZINC-BINDING DOMAIN-CONTAINING PROTEIN-RELATED-RELATED"/>
    <property type="match status" value="1"/>
</dbReference>
<dbReference type="Proteomes" id="UP001459277">
    <property type="component" value="Unassembled WGS sequence"/>
</dbReference>
<dbReference type="CDD" id="cd01650">
    <property type="entry name" value="RT_nLTR_like"/>
    <property type="match status" value="1"/>
</dbReference>
<gene>
    <name evidence="2" type="ORF">SO802_007275</name>
</gene>
<dbReference type="EMBL" id="JAZDWU010000002">
    <property type="protein sequence ID" value="KAL0012167.1"/>
    <property type="molecule type" value="Genomic_DNA"/>
</dbReference>
<dbReference type="Pfam" id="PF00078">
    <property type="entry name" value="RVT_1"/>
    <property type="match status" value="1"/>
</dbReference>
<evidence type="ECO:0000313" key="2">
    <source>
        <dbReference type="EMBL" id="KAL0012167.1"/>
    </source>
</evidence>
<name>A0AAW2DQR6_9ROSI</name>
<dbReference type="PROSITE" id="PS50878">
    <property type="entry name" value="RT_POL"/>
    <property type="match status" value="1"/>
</dbReference>
<feature type="domain" description="Reverse transcriptase" evidence="1">
    <location>
        <begin position="131"/>
        <end position="412"/>
    </location>
</feature>
<keyword evidence="3" id="KW-1185">Reference proteome</keyword>
<evidence type="ECO:0000313" key="3">
    <source>
        <dbReference type="Proteomes" id="UP001459277"/>
    </source>
</evidence>
<dbReference type="InterPro" id="IPR000477">
    <property type="entry name" value="RT_dom"/>
</dbReference>
<evidence type="ECO:0000259" key="1">
    <source>
        <dbReference type="PROSITE" id="PS50878"/>
    </source>
</evidence>
<organism evidence="2 3">
    <name type="scientific">Lithocarpus litseifolius</name>
    <dbReference type="NCBI Taxonomy" id="425828"/>
    <lineage>
        <taxon>Eukaryota</taxon>
        <taxon>Viridiplantae</taxon>
        <taxon>Streptophyta</taxon>
        <taxon>Embryophyta</taxon>
        <taxon>Tracheophyta</taxon>
        <taxon>Spermatophyta</taxon>
        <taxon>Magnoliopsida</taxon>
        <taxon>eudicotyledons</taxon>
        <taxon>Gunneridae</taxon>
        <taxon>Pentapetalae</taxon>
        <taxon>rosids</taxon>
        <taxon>fabids</taxon>
        <taxon>Fagales</taxon>
        <taxon>Fagaceae</taxon>
        <taxon>Lithocarpus</taxon>
    </lineage>
</organism>